<evidence type="ECO:0000259" key="12">
    <source>
        <dbReference type="PROSITE" id="PS50103"/>
    </source>
</evidence>
<dbReference type="Gene3D" id="3.30.70.330">
    <property type="match status" value="2"/>
</dbReference>
<feature type="compositionally biased region" description="Basic and acidic residues" evidence="10">
    <location>
        <begin position="187"/>
        <end position="209"/>
    </location>
</feature>
<evidence type="ECO:0000256" key="7">
    <source>
        <dbReference type="PROSITE-ProRule" id="PRU00176"/>
    </source>
</evidence>
<feature type="region of interest" description="Disordered" evidence="10">
    <location>
        <begin position="850"/>
        <end position="882"/>
    </location>
</feature>
<reference evidence="13 14" key="1">
    <citation type="journal article" date="2019" name="Genome Biol. Evol.">
        <title>Whole-Genome Sequencing of the Giant Devil Catfish, Bagarius yarrelli.</title>
        <authorList>
            <person name="Jiang W."/>
            <person name="Lv Y."/>
            <person name="Cheng L."/>
            <person name="Yang K."/>
            <person name="Chao B."/>
            <person name="Wang X."/>
            <person name="Li Y."/>
            <person name="Pan X."/>
            <person name="You X."/>
            <person name="Zhang Y."/>
            <person name="Yang J."/>
            <person name="Li J."/>
            <person name="Zhang X."/>
            <person name="Liu S."/>
            <person name="Sun C."/>
            <person name="Yang J."/>
            <person name="Shi Q."/>
        </authorList>
    </citation>
    <scope>NUCLEOTIDE SEQUENCE [LARGE SCALE GENOMIC DNA]</scope>
    <source>
        <strain evidence="13">JWS20170419001</strain>
        <tissue evidence="13">Muscle</tissue>
    </source>
</reference>
<accession>A0A556VVG9</accession>
<dbReference type="GO" id="GO:0008270">
    <property type="term" value="F:zinc ion binding"/>
    <property type="evidence" value="ECO:0007669"/>
    <property type="project" value="UniProtKB-KW"/>
</dbReference>
<keyword evidence="3 8" id="KW-0862">Zinc</keyword>
<sequence length="1006" mass="113497">MIIENVDALKSWLAKLLEPICDADPSALANYVVALVKKDKPEKELRALCADQLDVFLQKETTSFVEKLFESLTSRNYLGNPPVKDIPKEETKAPCPKPAETEEVAHVEDEKESRRRRSPLRNRSDINESRIRDERRREERRRREPERHGKSGEMYRERERERERNERRRASSRGRSRSRSRSSSRGKSRDREQRREHRSKFEQERKEAEAYPPLSSGPLGKPQQPPPQLPLLPLPHPRSPFPPSGSPSIPSTVTAHLPDSTTENWTTYFSNHSEGKSGTLKHRCRDYDEKGFCVRGDLCPFDHGNDPLIVDDVALPTMIPFPPPGMPPTRMPIPLPPMPEPLPVMPMPIPPHGQPPPPGIYPMAGPSLIPVSGMETPPHARTSTSSPLAPPGVNPPPRLPPTSSSSSSSSASLHPQYTLSEYSYDPEAYNPESPAITGAGRVQYRQFIPRIQTQRPNLIGLTSGDTQSSRNCVFVCLAANIVIQTEPLISSASCGEGRHMEIDSRKRPLETGNGPQPKKPWTDKQNFNNQHKPGFIKKNHYFNTKLEVRRIPRDLNNITKLNEHFSKFGTIVNIQVVFGGDPEAALIQYTANEEARRAISSTEAVLNNRFIRVYWHRENTPQNQEQNNQNNNLNTHTPSVHKVINKPHTQYVLNKSFPKQQSSSGTGSAASLQPLSLSLPPPESTTAAPALQKALYPRTVFKSAPKTPAKTTKALEDQDVLKKKQEALKLQQDMRKKKREMLEKQIEYQKVLINRLEKNRSMKPEERANIMKTLKELTEKISQLKNEISNSSVSPSAGGVAQHKTKTDAQKELLDAELDFHKKLTTGEDTTDLKRRLGQLQVEAKRLGLLPGGRAKPPVSVSRSRGRGRGRSGRGRGAPSHMVVDHRPRTLTILGVTREEKEELMPHFVKFGEIEELREQDATSVVLTFKTRSEAENAANQGAKFKGRILQISWYKPKALSVPSEPEELESKEEMNAESVSPFLLPEEEEEDDEDDDDYESRSWRR</sequence>
<dbReference type="InterPro" id="IPR000571">
    <property type="entry name" value="Znf_CCCH"/>
</dbReference>
<name>A0A556VVG9_BAGYA</name>
<dbReference type="PANTHER" id="PTHR14398">
    <property type="entry name" value="RNA RECOGNITION RRM/RNP DOMAIN"/>
    <property type="match status" value="1"/>
</dbReference>
<dbReference type="PANTHER" id="PTHR14398:SF1">
    <property type="entry name" value="RNA-BINDING PROTEIN 27"/>
    <property type="match status" value="1"/>
</dbReference>
<feature type="compositionally biased region" description="Low complexity" evidence="10">
    <location>
        <begin position="660"/>
        <end position="678"/>
    </location>
</feature>
<dbReference type="FunFam" id="3.30.70.330:FF:000330">
    <property type="entry name" value="RNA-binding motif protein 26"/>
    <property type="match status" value="1"/>
</dbReference>
<dbReference type="InterPro" id="IPR012677">
    <property type="entry name" value="Nucleotide-bd_a/b_plait_sf"/>
</dbReference>
<evidence type="ECO:0000256" key="2">
    <source>
        <dbReference type="ARBA" id="ARBA00022771"/>
    </source>
</evidence>
<keyword evidence="1 8" id="KW-0479">Metal-binding</keyword>
<evidence type="ECO:0000256" key="3">
    <source>
        <dbReference type="ARBA" id="ARBA00022833"/>
    </source>
</evidence>
<comment type="function">
    <text evidence="6">May be involved in the turnover of nuclear polyadenylated (pA+) RNA.</text>
</comment>
<dbReference type="InterPro" id="IPR002483">
    <property type="entry name" value="PWI_dom"/>
</dbReference>
<dbReference type="Pfam" id="PF00076">
    <property type="entry name" value="RRM_1"/>
    <property type="match status" value="1"/>
</dbReference>
<dbReference type="InterPro" id="IPR035979">
    <property type="entry name" value="RBD_domain_sf"/>
</dbReference>
<feature type="compositionally biased region" description="Low complexity" evidence="10">
    <location>
        <begin position="401"/>
        <end position="412"/>
    </location>
</feature>
<evidence type="ECO:0000256" key="10">
    <source>
        <dbReference type="SAM" id="MobiDB-lite"/>
    </source>
</evidence>
<feature type="coiled-coil region" evidence="9">
    <location>
        <begin position="720"/>
        <end position="794"/>
    </location>
</feature>
<feature type="compositionally biased region" description="Pro residues" evidence="10">
    <location>
        <begin position="223"/>
        <end position="245"/>
    </location>
</feature>
<organism evidence="13 14">
    <name type="scientific">Bagarius yarrelli</name>
    <name type="common">Goonch</name>
    <name type="synonym">Bagrus yarrelli</name>
    <dbReference type="NCBI Taxonomy" id="175774"/>
    <lineage>
        <taxon>Eukaryota</taxon>
        <taxon>Metazoa</taxon>
        <taxon>Chordata</taxon>
        <taxon>Craniata</taxon>
        <taxon>Vertebrata</taxon>
        <taxon>Euteleostomi</taxon>
        <taxon>Actinopterygii</taxon>
        <taxon>Neopterygii</taxon>
        <taxon>Teleostei</taxon>
        <taxon>Ostariophysi</taxon>
        <taxon>Siluriformes</taxon>
        <taxon>Sisoridae</taxon>
        <taxon>Sisorinae</taxon>
        <taxon>Bagarius</taxon>
    </lineage>
</organism>
<evidence type="ECO:0000256" key="9">
    <source>
        <dbReference type="SAM" id="Coils"/>
    </source>
</evidence>
<feature type="region of interest" description="Disordered" evidence="10">
    <location>
        <begin position="960"/>
        <end position="1006"/>
    </location>
</feature>
<dbReference type="PROSITE" id="PS50102">
    <property type="entry name" value="RRM"/>
    <property type="match status" value="2"/>
</dbReference>
<feature type="compositionally biased region" description="Acidic residues" evidence="10">
    <location>
        <begin position="986"/>
        <end position="999"/>
    </location>
</feature>
<feature type="region of interest" description="Disordered" evidence="10">
    <location>
        <begin position="348"/>
        <end position="414"/>
    </location>
</feature>
<dbReference type="Pfam" id="PF01480">
    <property type="entry name" value="PWI"/>
    <property type="match status" value="1"/>
</dbReference>
<feature type="zinc finger region" description="C3H1-type" evidence="8">
    <location>
        <begin position="283"/>
        <end position="306"/>
    </location>
</feature>
<evidence type="ECO:0000259" key="11">
    <source>
        <dbReference type="PROSITE" id="PS50102"/>
    </source>
</evidence>
<keyword evidence="5 9" id="KW-0175">Coiled coil</keyword>
<keyword evidence="2 8" id="KW-0863">Zinc-finger</keyword>
<gene>
    <name evidence="13" type="ORF">Baya_16363</name>
</gene>
<dbReference type="PROSITE" id="PS50103">
    <property type="entry name" value="ZF_C3H1"/>
    <property type="match status" value="1"/>
</dbReference>
<dbReference type="Gene3D" id="1.20.1390.10">
    <property type="entry name" value="PWI domain"/>
    <property type="match status" value="1"/>
</dbReference>
<evidence type="ECO:0000256" key="1">
    <source>
        <dbReference type="ARBA" id="ARBA00022723"/>
    </source>
</evidence>
<evidence type="ECO:0000313" key="14">
    <source>
        <dbReference type="Proteomes" id="UP000319801"/>
    </source>
</evidence>
<feature type="compositionally biased region" description="Basic residues" evidence="10">
    <location>
        <begin position="864"/>
        <end position="874"/>
    </location>
</feature>
<feature type="compositionally biased region" description="Pro residues" evidence="10">
    <location>
        <begin position="348"/>
        <end position="360"/>
    </location>
</feature>
<feature type="compositionally biased region" description="Low complexity" evidence="10">
    <location>
        <begin position="622"/>
        <end position="634"/>
    </location>
</feature>
<evidence type="ECO:0000256" key="5">
    <source>
        <dbReference type="ARBA" id="ARBA00023054"/>
    </source>
</evidence>
<keyword evidence="14" id="KW-1185">Reference proteome</keyword>
<feature type="compositionally biased region" description="Basic and acidic residues" evidence="10">
    <location>
        <begin position="99"/>
        <end position="113"/>
    </location>
</feature>
<feature type="region of interest" description="Disordered" evidence="10">
    <location>
        <begin position="658"/>
        <end position="686"/>
    </location>
</feature>
<feature type="domain" description="RRM" evidence="11">
    <location>
        <begin position="544"/>
        <end position="618"/>
    </location>
</feature>
<proteinExistence type="predicted"/>
<dbReference type="AlphaFoldDB" id="A0A556VVG9"/>
<keyword evidence="4 7" id="KW-0694">RNA-binding</keyword>
<feature type="compositionally biased region" description="Basic and acidic residues" evidence="10">
    <location>
        <begin position="122"/>
        <end position="169"/>
    </location>
</feature>
<feature type="compositionally biased region" description="Pro residues" evidence="10">
    <location>
        <begin position="388"/>
        <end position="400"/>
    </location>
</feature>
<evidence type="ECO:0000256" key="8">
    <source>
        <dbReference type="PROSITE-ProRule" id="PRU00723"/>
    </source>
</evidence>
<dbReference type="FunFam" id="3.30.70.330:FF:000124">
    <property type="entry name" value="RNA-binding protein 26 isoform X3"/>
    <property type="match status" value="1"/>
</dbReference>
<evidence type="ECO:0000256" key="4">
    <source>
        <dbReference type="ARBA" id="ARBA00022884"/>
    </source>
</evidence>
<evidence type="ECO:0000313" key="13">
    <source>
        <dbReference type="EMBL" id="TTX06315.1"/>
    </source>
</evidence>
<evidence type="ECO:0000256" key="6">
    <source>
        <dbReference type="ARBA" id="ARBA00043866"/>
    </source>
</evidence>
<dbReference type="Proteomes" id="UP000319801">
    <property type="component" value="Unassembled WGS sequence"/>
</dbReference>
<feature type="compositionally biased region" description="Basic residues" evidence="10">
    <location>
        <begin position="170"/>
        <end position="186"/>
    </location>
</feature>
<dbReference type="InterPro" id="IPR000504">
    <property type="entry name" value="RRM_dom"/>
</dbReference>
<comment type="caution">
    <text evidence="13">The sequence shown here is derived from an EMBL/GenBank/DDBJ whole genome shotgun (WGS) entry which is preliminary data.</text>
</comment>
<dbReference type="InterPro" id="IPR045137">
    <property type="entry name" value="RBM26/27"/>
</dbReference>
<feature type="region of interest" description="Disordered" evidence="10">
    <location>
        <begin position="502"/>
        <end position="534"/>
    </location>
</feature>
<dbReference type="GO" id="GO:0003723">
    <property type="term" value="F:RNA binding"/>
    <property type="evidence" value="ECO:0007669"/>
    <property type="project" value="UniProtKB-UniRule"/>
</dbReference>
<protein>
    <submittedName>
        <fullName evidence="13">RNA-binding protein 27</fullName>
    </submittedName>
</protein>
<dbReference type="EMBL" id="VCAZ01000306">
    <property type="protein sequence ID" value="TTX06315.1"/>
    <property type="molecule type" value="Genomic_DNA"/>
</dbReference>
<feature type="region of interest" description="Disordered" evidence="10">
    <location>
        <begin position="620"/>
        <end position="639"/>
    </location>
</feature>
<dbReference type="OrthoDB" id="443401at2759"/>
<feature type="domain" description="RRM" evidence="11">
    <location>
        <begin position="889"/>
        <end position="957"/>
    </location>
</feature>
<dbReference type="GO" id="GO:0005634">
    <property type="term" value="C:nucleus"/>
    <property type="evidence" value="ECO:0007669"/>
    <property type="project" value="TreeGrafter"/>
</dbReference>
<dbReference type="FunFam" id="1.20.1390.10:FF:000001">
    <property type="entry name" value="RNA-binding protein 26 isoform X2"/>
    <property type="match status" value="1"/>
</dbReference>
<dbReference type="SMART" id="SM00360">
    <property type="entry name" value="RRM"/>
    <property type="match status" value="2"/>
</dbReference>
<feature type="region of interest" description="Disordered" evidence="10">
    <location>
        <begin position="76"/>
        <end position="254"/>
    </location>
</feature>
<dbReference type="SUPFAM" id="SSF54928">
    <property type="entry name" value="RNA-binding domain, RBD"/>
    <property type="match status" value="2"/>
</dbReference>
<feature type="domain" description="C3H1-type" evidence="12">
    <location>
        <begin position="283"/>
        <end position="306"/>
    </location>
</feature>